<evidence type="ECO:0000256" key="2">
    <source>
        <dbReference type="ARBA" id="ARBA00022670"/>
    </source>
</evidence>
<evidence type="ECO:0000313" key="8">
    <source>
        <dbReference type="Proteomes" id="UP000694861"/>
    </source>
</evidence>
<dbReference type="Gene3D" id="1.10.287.2250">
    <property type="match status" value="1"/>
</dbReference>
<dbReference type="InterPro" id="IPR000668">
    <property type="entry name" value="Peptidase_C1A_C"/>
</dbReference>
<evidence type="ECO:0000259" key="7">
    <source>
        <dbReference type="SMART" id="SM00848"/>
    </source>
</evidence>
<dbReference type="SMART" id="SM00645">
    <property type="entry name" value="Pept_C1"/>
    <property type="match status" value="1"/>
</dbReference>
<dbReference type="InterPro" id="IPR013201">
    <property type="entry name" value="Prot_inhib_I29"/>
</dbReference>
<proteinExistence type="inferred from homology"/>
<gene>
    <name evidence="9" type="primary">LOC103337006</name>
</gene>
<keyword evidence="2" id="KW-0645">Protease</keyword>
<accession>A0ABM0PE86</accession>
<dbReference type="Pfam" id="PF00112">
    <property type="entry name" value="Peptidase_C1"/>
    <property type="match status" value="1"/>
</dbReference>
<evidence type="ECO:0000259" key="6">
    <source>
        <dbReference type="SMART" id="SM00645"/>
    </source>
</evidence>
<reference evidence="8" key="1">
    <citation type="journal article" date="2012" name="Nat. Commun.">
        <title>The genome of Prunus mume.</title>
        <authorList>
            <person name="Zhang Q."/>
            <person name="Chen W."/>
            <person name="Sun L."/>
            <person name="Zhao F."/>
            <person name="Huang B."/>
            <person name="Yang W."/>
            <person name="Tao Y."/>
            <person name="Wang J."/>
            <person name="Yuan Z."/>
            <person name="Fan G."/>
            <person name="Xing Z."/>
            <person name="Han C."/>
            <person name="Pan H."/>
            <person name="Zhong X."/>
            <person name="Shi W."/>
            <person name="Liang X."/>
            <person name="Du D."/>
            <person name="Sun F."/>
            <person name="Xu Z."/>
            <person name="Hao R."/>
            <person name="Lv T."/>
            <person name="Lv Y."/>
            <person name="Zheng Z."/>
            <person name="Sun M."/>
            <person name="Luo L."/>
            <person name="Cai M."/>
            <person name="Gao Y."/>
            <person name="Wang J."/>
            <person name="Yin Y."/>
            <person name="Xu X."/>
            <person name="Cheng T."/>
            <person name="Wang J."/>
        </authorList>
    </citation>
    <scope>NUCLEOTIDE SEQUENCE [LARGE SCALE GENOMIC DNA]</scope>
</reference>
<organism evidence="8 9">
    <name type="scientific">Prunus mume</name>
    <name type="common">Japanese apricot</name>
    <name type="synonym">Armeniaca mume</name>
    <dbReference type="NCBI Taxonomy" id="102107"/>
    <lineage>
        <taxon>Eukaryota</taxon>
        <taxon>Viridiplantae</taxon>
        <taxon>Streptophyta</taxon>
        <taxon>Embryophyta</taxon>
        <taxon>Tracheophyta</taxon>
        <taxon>Spermatophyta</taxon>
        <taxon>Magnoliopsida</taxon>
        <taxon>eudicotyledons</taxon>
        <taxon>Gunneridae</taxon>
        <taxon>Pentapetalae</taxon>
        <taxon>rosids</taxon>
        <taxon>fabids</taxon>
        <taxon>Rosales</taxon>
        <taxon>Rosaceae</taxon>
        <taxon>Amygdaloideae</taxon>
        <taxon>Amygdaleae</taxon>
        <taxon>Prunus</taxon>
    </lineage>
</organism>
<dbReference type="SUPFAM" id="SSF54001">
    <property type="entry name" value="Cysteine proteinases"/>
    <property type="match status" value="1"/>
</dbReference>
<evidence type="ECO:0000256" key="5">
    <source>
        <dbReference type="SAM" id="SignalP"/>
    </source>
</evidence>
<evidence type="ECO:0000256" key="3">
    <source>
        <dbReference type="ARBA" id="ARBA00022801"/>
    </source>
</evidence>
<dbReference type="InterPro" id="IPR038765">
    <property type="entry name" value="Papain-like_cys_pep_sf"/>
</dbReference>
<keyword evidence="5" id="KW-0732">Signal</keyword>
<dbReference type="Gene3D" id="3.90.70.10">
    <property type="entry name" value="Cysteine proteinases"/>
    <property type="match status" value="1"/>
</dbReference>
<name>A0ABM0PE86_PRUMU</name>
<evidence type="ECO:0000256" key="4">
    <source>
        <dbReference type="ARBA" id="ARBA00022807"/>
    </source>
</evidence>
<feature type="chain" id="PRO_5046060732" evidence="5">
    <location>
        <begin position="23"/>
        <end position="208"/>
    </location>
</feature>
<reference evidence="9" key="2">
    <citation type="submission" date="2025-08" db="UniProtKB">
        <authorList>
            <consortium name="RefSeq"/>
        </authorList>
    </citation>
    <scope>IDENTIFICATION</scope>
</reference>
<dbReference type="RefSeq" id="XP_008238366.1">
    <property type="nucleotide sequence ID" value="XM_008240144.1"/>
</dbReference>
<comment type="similarity">
    <text evidence="1">Belongs to the peptidase C1 family.</text>
</comment>
<feature type="domain" description="Peptidase C1A papain C-terminal" evidence="6">
    <location>
        <begin position="2"/>
        <end position="208"/>
    </location>
</feature>
<protein>
    <submittedName>
        <fullName evidence="9">Fruit bromelain-like</fullName>
    </submittedName>
</protein>
<evidence type="ECO:0000256" key="1">
    <source>
        <dbReference type="ARBA" id="ARBA00008455"/>
    </source>
</evidence>
<feature type="domain" description="Cathepsin propeptide inhibitor" evidence="7">
    <location>
        <begin position="44"/>
        <end position="93"/>
    </location>
</feature>
<keyword evidence="3" id="KW-0378">Hydrolase</keyword>
<evidence type="ECO:0000313" key="9">
    <source>
        <dbReference type="RefSeq" id="XP_008238366.1"/>
    </source>
</evidence>
<dbReference type="InterPro" id="IPR013128">
    <property type="entry name" value="Peptidase_C1A"/>
</dbReference>
<feature type="signal peptide" evidence="5">
    <location>
        <begin position="1"/>
        <end position="22"/>
    </location>
</feature>
<dbReference type="Proteomes" id="UP000694861">
    <property type="component" value="Linkage group LG7"/>
</dbReference>
<dbReference type="SMART" id="SM00848">
    <property type="entry name" value="Inhibitor_I29"/>
    <property type="match status" value="1"/>
</dbReference>
<dbReference type="GeneID" id="103337006"/>
<sequence length="208" mass="23783">MTFDLRNFVILLFLAAVIVGLGNLEAMSEENPQNPANANLAQAFEDWIIEYKPVYSSNEEKERRFAYFKKSFESVENFKESFNLFADRSDDEKSKPCFLPYVGKEEIKEGDGIKRTCDIVKEKGDGLEINAYAMVNPRNEDQLAYALCEQPVVVGIDAHGTNFEHYRGGIYRSECGTDINHLVLLVGMRIDKATNDQYWILKNSWGEK</sequence>
<keyword evidence="8" id="KW-1185">Reference proteome</keyword>
<keyword evidence="4" id="KW-0788">Thiol protease</keyword>
<dbReference type="PANTHER" id="PTHR12411">
    <property type="entry name" value="CYSTEINE PROTEASE FAMILY C1-RELATED"/>
    <property type="match status" value="1"/>
</dbReference>